<keyword evidence="7" id="KW-0472">Membrane</keyword>
<sequence length="822" mass="85860">MAKAMSTARTTPADGQLTRMGVSLGSPAYMAPEQGAGDPDTDHRADLYALGAMAYELLAGQPPFGDRPAHAQLVAHLSERPVPIADRRADVPEPLARLVMWCLEKDPADRPQQASEVLEALADASSVERLRRTGQHGARPPAGTAAGAAAGPRRRRGAYAAVGALVVAASVGGYWYSTRTTAGTAPGPDASLVAVMPFAVRDASLNVWREGMVDILSRSLDGAGTLRTVPPSTSIAQSPERGDVATATALGRSLGAGLVVFGELSPSGKDSVQLRAALVDVARGAVRQDVNVRGEASRVDALADSLALRMLPSMGSGGANVMASTLSSMGTASLPALKAYLQGQQYYRRGLTDSSRLAYEAAVAADSLFSLGWRGVASIYIRTGRESAPEAHAALGRAIRLRRGGSPRDSMLLRGDSLRLALVRRAPAANDALADVPGVHALLATLRDATGRYPSDAELWLELGDAGYHFGGLAGVADSVVLRDFERAIALDSMVLVPYVHAYGLALRTGRLREASRHARRLARLGPANAAPYYVLQATLLDSAPVVTREARALLDTLPARYVAFALQEVRLAPEATALALAMAAHVSSRLSRDPSAADSGDLGRAVPLARAHRGKVVGGAPPLTFGDRAQLTVAGLLPAERVLVEARALLARQPADLLPAMALFAGARDTISLKALVPAFDRLDAAARAQETTRPAVSGVIARAYLALARADSTAALRGLLALPMSACGGIPCAPLTTSRLLVRAGRDADAARVLDRALPSALAQLSAPLLMQERAAVAERLGDTATARLWYARILAQWGQGDQPTQAALDAARSGAARVR</sequence>
<dbReference type="GO" id="GO:0042597">
    <property type="term" value="C:periplasmic space"/>
    <property type="evidence" value="ECO:0007669"/>
    <property type="project" value="InterPro"/>
</dbReference>
<proteinExistence type="predicted"/>
<dbReference type="InterPro" id="IPR011990">
    <property type="entry name" value="TPR-like_helical_dom_sf"/>
</dbReference>
<dbReference type="InterPro" id="IPR007195">
    <property type="entry name" value="TolB_N"/>
</dbReference>
<evidence type="ECO:0000256" key="5">
    <source>
        <dbReference type="ARBA" id="ARBA00022840"/>
    </source>
</evidence>
<dbReference type="PROSITE" id="PS50011">
    <property type="entry name" value="PROTEIN_KINASE_DOM"/>
    <property type="match status" value="1"/>
</dbReference>
<dbReference type="GO" id="GO:0005524">
    <property type="term" value="F:ATP binding"/>
    <property type="evidence" value="ECO:0007669"/>
    <property type="project" value="UniProtKB-KW"/>
</dbReference>
<feature type="domain" description="Protein kinase" evidence="8">
    <location>
        <begin position="1"/>
        <end position="122"/>
    </location>
</feature>
<keyword evidence="5" id="KW-0067">ATP-binding</keyword>
<dbReference type="Pfam" id="PF04052">
    <property type="entry name" value="TolB_N"/>
    <property type="match status" value="1"/>
</dbReference>
<keyword evidence="7" id="KW-0812">Transmembrane</keyword>
<dbReference type="EMBL" id="CADCTU010000640">
    <property type="protein sequence ID" value="CAA9339670.1"/>
    <property type="molecule type" value="Genomic_DNA"/>
</dbReference>
<keyword evidence="2" id="KW-0808">Transferase</keyword>
<evidence type="ECO:0000256" key="4">
    <source>
        <dbReference type="ARBA" id="ARBA00022777"/>
    </source>
</evidence>
<dbReference type="InterPro" id="IPR011009">
    <property type="entry name" value="Kinase-like_dom_sf"/>
</dbReference>
<dbReference type="SUPFAM" id="SSF48452">
    <property type="entry name" value="TPR-like"/>
    <property type="match status" value="1"/>
</dbReference>
<accession>A0A6J4LRR9</accession>
<feature type="region of interest" description="Disordered" evidence="6">
    <location>
        <begin position="131"/>
        <end position="151"/>
    </location>
</feature>
<gene>
    <name evidence="9" type="ORF">AVDCRST_MAG11-2915</name>
</gene>
<evidence type="ECO:0000259" key="8">
    <source>
        <dbReference type="PROSITE" id="PS50011"/>
    </source>
</evidence>
<name>A0A6J4LRR9_9BACT</name>
<dbReference type="InterPro" id="IPR000719">
    <property type="entry name" value="Prot_kinase_dom"/>
</dbReference>
<dbReference type="SUPFAM" id="SSF56112">
    <property type="entry name" value="Protein kinase-like (PK-like)"/>
    <property type="match status" value="1"/>
</dbReference>
<dbReference type="GO" id="GO:0004674">
    <property type="term" value="F:protein serine/threonine kinase activity"/>
    <property type="evidence" value="ECO:0007669"/>
    <property type="project" value="UniProtKB-EC"/>
</dbReference>
<dbReference type="Gene3D" id="1.25.40.10">
    <property type="entry name" value="Tetratricopeptide repeat domain"/>
    <property type="match status" value="1"/>
</dbReference>
<dbReference type="PANTHER" id="PTHR43671:SF13">
    <property type="entry name" value="SERINE_THREONINE-PROTEIN KINASE NEK2"/>
    <property type="match status" value="1"/>
</dbReference>
<evidence type="ECO:0000256" key="7">
    <source>
        <dbReference type="SAM" id="Phobius"/>
    </source>
</evidence>
<dbReference type="GO" id="GO:0015031">
    <property type="term" value="P:protein transport"/>
    <property type="evidence" value="ECO:0007669"/>
    <property type="project" value="InterPro"/>
</dbReference>
<dbReference type="AlphaFoldDB" id="A0A6J4LRR9"/>
<reference evidence="9" key="1">
    <citation type="submission" date="2020-02" db="EMBL/GenBank/DDBJ databases">
        <authorList>
            <person name="Meier V. D."/>
        </authorList>
    </citation>
    <scope>NUCLEOTIDE SEQUENCE</scope>
    <source>
        <strain evidence="9">AVDCRST_MAG11</strain>
    </source>
</reference>
<evidence type="ECO:0000256" key="2">
    <source>
        <dbReference type="ARBA" id="ARBA00022679"/>
    </source>
</evidence>
<dbReference type="InterPro" id="IPR050660">
    <property type="entry name" value="NEK_Ser/Thr_kinase"/>
</dbReference>
<keyword evidence="3" id="KW-0547">Nucleotide-binding</keyword>
<dbReference type="EC" id="2.7.11.1" evidence="1"/>
<keyword evidence="4" id="KW-0418">Kinase</keyword>
<feature type="region of interest" description="Disordered" evidence="6">
    <location>
        <begin position="1"/>
        <end position="20"/>
    </location>
</feature>
<evidence type="ECO:0000256" key="1">
    <source>
        <dbReference type="ARBA" id="ARBA00012513"/>
    </source>
</evidence>
<dbReference type="Pfam" id="PF00069">
    <property type="entry name" value="Pkinase"/>
    <property type="match status" value="1"/>
</dbReference>
<feature type="compositionally biased region" description="Low complexity" evidence="6">
    <location>
        <begin position="137"/>
        <end position="151"/>
    </location>
</feature>
<keyword evidence="7" id="KW-1133">Transmembrane helix</keyword>
<dbReference type="SUPFAM" id="SSF52964">
    <property type="entry name" value="TolB, N-terminal domain"/>
    <property type="match status" value="1"/>
</dbReference>
<protein>
    <recommendedName>
        <fullName evidence="1">non-specific serine/threonine protein kinase</fullName>
        <ecNumber evidence="1">2.7.11.1</ecNumber>
    </recommendedName>
</protein>
<evidence type="ECO:0000256" key="6">
    <source>
        <dbReference type="SAM" id="MobiDB-lite"/>
    </source>
</evidence>
<dbReference type="Gene3D" id="1.10.510.10">
    <property type="entry name" value="Transferase(Phosphotransferase) domain 1"/>
    <property type="match status" value="1"/>
</dbReference>
<evidence type="ECO:0000313" key="9">
    <source>
        <dbReference type="EMBL" id="CAA9339670.1"/>
    </source>
</evidence>
<dbReference type="Gene3D" id="3.40.50.10070">
    <property type="entry name" value="TolB, N-terminal domain"/>
    <property type="match status" value="1"/>
</dbReference>
<evidence type="ECO:0000256" key="3">
    <source>
        <dbReference type="ARBA" id="ARBA00022741"/>
    </source>
</evidence>
<organism evidence="9">
    <name type="scientific">uncultured Gemmatimonadaceae bacterium</name>
    <dbReference type="NCBI Taxonomy" id="246130"/>
    <lineage>
        <taxon>Bacteria</taxon>
        <taxon>Pseudomonadati</taxon>
        <taxon>Gemmatimonadota</taxon>
        <taxon>Gemmatimonadia</taxon>
        <taxon>Gemmatimonadales</taxon>
        <taxon>Gemmatimonadaceae</taxon>
        <taxon>environmental samples</taxon>
    </lineage>
</organism>
<dbReference type="PANTHER" id="PTHR43671">
    <property type="entry name" value="SERINE/THREONINE-PROTEIN KINASE NEK"/>
    <property type="match status" value="1"/>
</dbReference>
<feature type="transmembrane region" description="Helical" evidence="7">
    <location>
        <begin position="158"/>
        <end position="176"/>
    </location>
</feature>